<dbReference type="Proteomes" id="UP000675781">
    <property type="component" value="Unassembled WGS sequence"/>
</dbReference>
<dbReference type="InterPro" id="IPR046112">
    <property type="entry name" value="DUF6049"/>
</dbReference>
<keyword evidence="3" id="KW-1185">Reference proteome</keyword>
<gene>
    <name evidence="2" type="ORF">KDL01_13805</name>
</gene>
<keyword evidence="1" id="KW-1133">Transmembrane helix</keyword>
<feature type="transmembrane region" description="Helical" evidence="1">
    <location>
        <begin position="680"/>
        <end position="704"/>
    </location>
</feature>
<keyword evidence="1" id="KW-0812">Transmembrane</keyword>
<dbReference type="AlphaFoldDB" id="A0A941EN65"/>
<reference evidence="2" key="1">
    <citation type="submission" date="2021-04" db="EMBL/GenBank/DDBJ databases">
        <title>Genome based classification of Actinospica acidithermotolerans sp. nov., an actinobacterium isolated from an Indonesian hot spring.</title>
        <authorList>
            <person name="Kusuma A.B."/>
            <person name="Putra K.E."/>
            <person name="Nafisah S."/>
            <person name="Loh J."/>
            <person name="Nouioui I."/>
            <person name="Goodfellow M."/>
        </authorList>
    </citation>
    <scope>NUCLEOTIDE SEQUENCE</scope>
    <source>
        <strain evidence="2">CSCA 57</strain>
    </source>
</reference>
<dbReference type="RefSeq" id="WP_212528866.1">
    <property type="nucleotide sequence ID" value="NZ_JAGSOG010000056.1"/>
</dbReference>
<evidence type="ECO:0000313" key="3">
    <source>
        <dbReference type="Proteomes" id="UP000675781"/>
    </source>
</evidence>
<keyword evidence="1" id="KW-0472">Membrane</keyword>
<dbReference type="EMBL" id="JAGSOG010000056">
    <property type="protein sequence ID" value="MBR7834346.1"/>
    <property type="molecule type" value="Genomic_DNA"/>
</dbReference>
<name>A0A941EN65_9ACTN</name>
<dbReference type="Pfam" id="PF19516">
    <property type="entry name" value="DUF6049"/>
    <property type="match status" value="1"/>
</dbReference>
<evidence type="ECO:0000256" key="1">
    <source>
        <dbReference type="SAM" id="Phobius"/>
    </source>
</evidence>
<evidence type="ECO:0000313" key="2">
    <source>
        <dbReference type="EMBL" id="MBR7834346.1"/>
    </source>
</evidence>
<proteinExistence type="predicted"/>
<comment type="caution">
    <text evidence="2">The sequence shown here is derived from an EMBL/GenBank/DDBJ whole genome shotgun (WGS) entry which is preliminary data.</text>
</comment>
<sequence length="720" mass="75298">MIRLSLTHRTVRVWLALALVASVSVYGFTRSESAEAAQSGSLSLTTMSPMVATSSAQTVKLGGQLKLPSGQSYSDVIVQLDIMPVQYQSQMSEAAGSSTNEQQLSSVQDDLGTVSGTSTWSLNTTVQEMGLDPGTVYALDVEAWSEGSQPLGSVRTYLPYQITEGSSSFTATQLAVLVPVTATPTLDGYQYQPKDGSTLDEITSDQLTTEMGESGSLYKLLADAQGLKNVDLSWAVDPDLLDTAAQIEGGYFITSGDSTDDQPGSGADSVAAWLKLAKTVLAKNGELWELPSTDPDLGSLSHVSNTQAEQFVSAAVKATAASTTLSEDTGRSPKGLLAWPAGGQVNSTTLNLAQSMSPTAVVTASDSVGLSVPDGQYTPTGRASISGKGNIVVSDSSLDAIMSGDSVDASYVAAGSNATTLAQQRLLAQTALIAREEPSLSSARTLLVELPRSSAQSDKDIAVLSALSEANWTRSASLSTLLDTAPDAKAGTGKLTRSAAVTKTDLTTNQLDQAVSLSSQLSLYQSILAAPDTTDGLAQAVERTVSTSWRGFPSDWSAFSAAVQRRLTLQMGQVYLIQKSDLTMSGTSGSIPFTIHNGLSQRVILGLKFSMKPTGRLDIETVPTVEIPAHSSRTVQVKVTSRSPSATIQVTAYLVNPAGAHYGDAESNGSQTLQVSVTSIGFVALLLFAGSAALLVVAVGLRIYRGRRGSRKDQGTREGD</sequence>
<protein>
    <submittedName>
        <fullName evidence="2">Uncharacterized protein</fullName>
    </submittedName>
</protein>
<organism evidence="2 3">
    <name type="scientific">Actinospica durhamensis</name>
    <dbReference type="NCBI Taxonomy" id="1508375"/>
    <lineage>
        <taxon>Bacteria</taxon>
        <taxon>Bacillati</taxon>
        <taxon>Actinomycetota</taxon>
        <taxon>Actinomycetes</taxon>
        <taxon>Catenulisporales</taxon>
        <taxon>Actinospicaceae</taxon>
        <taxon>Actinospica</taxon>
    </lineage>
</organism>
<accession>A0A941EN65</accession>